<evidence type="ECO:0000313" key="3">
    <source>
        <dbReference type="Proteomes" id="UP000054359"/>
    </source>
</evidence>
<dbReference type="GO" id="GO:0030001">
    <property type="term" value="P:metal ion transport"/>
    <property type="evidence" value="ECO:0007669"/>
    <property type="project" value="TreeGrafter"/>
</dbReference>
<gene>
    <name evidence="2" type="ORF">X975_22825</name>
</gene>
<dbReference type="EMBL" id="KK121040">
    <property type="protein sequence ID" value="KFM79625.1"/>
    <property type="molecule type" value="Genomic_DNA"/>
</dbReference>
<protein>
    <submittedName>
        <fullName evidence="2">Transient receptor hypothetical cation channel subfamily M member 3</fullName>
    </submittedName>
</protein>
<keyword evidence="1" id="KW-1133">Transmembrane helix</keyword>
<dbReference type="GO" id="GO:0005261">
    <property type="term" value="F:monoatomic cation channel activity"/>
    <property type="evidence" value="ECO:0007669"/>
    <property type="project" value="TreeGrafter"/>
</dbReference>
<accession>A0A087UQI6</accession>
<dbReference type="Proteomes" id="UP000054359">
    <property type="component" value="Unassembled WGS sequence"/>
</dbReference>
<keyword evidence="3" id="KW-1185">Reference proteome</keyword>
<keyword evidence="1" id="KW-0812">Transmembrane</keyword>
<proteinExistence type="predicted"/>
<sequence>MVRKSFHKAFIAFFATPVEELAKKDPNCVTWEQKPSDGIMCRVGDFVDGTCATADGFWPYVFLFQYILLLKLILITVLFALFNNTGAKLGPESNSIWKYQRYQLIVNFSLSLRLPPPLNIFSLIILIYQGIFNLYKKCYAL</sequence>
<reference evidence="2 3" key="1">
    <citation type="submission" date="2013-11" db="EMBL/GenBank/DDBJ databases">
        <title>Genome sequencing of Stegodyphus mimosarum.</title>
        <authorList>
            <person name="Bechsgaard J."/>
        </authorList>
    </citation>
    <scope>NUCLEOTIDE SEQUENCE [LARGE SCALE GENOMIC DNA]</scope>
</reference>
<feature type="transmembrane region" description="Helical" evidence="1">
    <location>
        <begin position="60"/>
        <end position="82"/>
    </location>
</feature>
<keyword evidence="2" id="KW-0675">Receptor</keyword>
<dbReference type="STRING" id="407821.A0A087UQI6"/>
<dbReference type="PANTHER" id="PTHR13800:SF41">
    <property type="entry name" value="PROTEIN CED-11"/>
    <property type="match status" value="1"/>
</dbReference>
<dbReference type="GO" id="GO:0005886">
    <property type="term" value="C:plasma membrane"/>
    <property type="evidence" value="ECO:0007669"/>
    <property type="project" value="TreeGrafter"/>
</dbReference>
<dbReference type="OrthoDB" id="310870at2759"/>
<evidence type="ECO:0000313" key="2">
    <source>
        <dbReference type="EMBL" id="KFM79625.1"/>
    </source>
</evidence>
<dbReference type="AlphaFoldDB" id="A0A087UQI6"/>
<keyword evidence="1" id="KW-0472">Membrane</keyword>
<evidence type="ECO:0000256" key="1">
    <source>
        <dbReference type="SAM" id="Phobius"/>
    </source>
</evidence>
<feature type="non-terminal residue" evidence="2">
    <location>
        <position position="141"/>
    </location>
</feature>
<name>A0A087UQI6_STEMI</name>
<organism evidence="2 3">
    <name type="scientific">Stegodyphus mimosarum</name>
    <name type="common">African social velvet spider</name>
    <dbReference type="NCBI Taxonomy" id="407821"/>
    <lineage>
        <taxon>Eukaryota</taxon>
        <taxon>Metazoa</taxon>
        <taxon>Ecdysozoa</taxon>
        <taxon>Arthropoda</taxon>
        <taxon>Chelicerata</taxon>
        <taxon>Arachnida</taxon>
        <taxon>Araneae</taxon>
        <taxon>Araneomorphae</taxon>
        <taxon>Entelegynae</taxon>
        <taxon>Eresoidea</taxon>
        <taxon>Eresidae</taxon>
        <taxon>Stegodyphus</taxon>
    </lineage>
</organism>
<dbReference type="InterPro" id="IPR050927">
    <property type="entry name" value="TRPM"/>
</dbReference>
<feature type="transmembrane region" description="Helical" evidence="1">
    <location>
        <begin position="118"/>
        <end position="135"/>
    </location>
</feature>
<dbReference type="PANTHER" id="PTHR13800">
    <property type="entry name" value="TRANSIENT RECEPTOR POTENTIAL CATION CHANNEL, SUBFAMILY M, MEMBER 6"/>
    <property type="match status" value="1"/>
</dbReference>